<accession>A0A075GXM6</accession>
<evidence type="ECO:0000313" key="1">
    <source>
        <dbReference type="EMBL" id="AIF08584.1"/>
    </source>
</evidence>
<dbReference type="AlphaFoldDB" id="A0A075GXM6"/>
<name>A0A075GXM6_9ARCH</name>
<dbReference type="EMBL" id="KF900836">
    <property type="protein sequence ID" value="AIF08584.1"/>
    <property type="molecule type" value="Genomic_DNA"/>
</dbReference>
<protein>
    <submittedName>
        <fullName evidence="1">Uncharacterized protein</fullName>
    </submittedName>
</protein>
<organism evidence="1">
    <name type="scientific">uncultured marine thaumarchaeote KM3_31_F07</name>
    <dbReference type="NCBI Taxonomy" id="1456120"/>
    <lineage>
        <taxon>Archaea</taxon>
        <taxon>Nitrososphaerota</taxon>
        <taxon>environmental samples</taxon>
    </lineage>
</organism>
<reference evidence="1" key="1">
    <citation type="journal article" date="2014" name="Genome Biol. Evol.">
        <title>Pangenome evidence for extensive interdomain horizontal transfer affecting lineage core and shell genes in uncultured planktonic thaumarchaeota and euryarchaeota.</title>
        <authorList>
            <person name="Deschamps P."/>
            <person name="Zivanovic Y."/>
            <person name="Moreira D."/>
            <person name="Rodriguez-Valera F."/>
            <person name="Lopez-Garcia P."/>
        </authorList>
    </citation>
    <scope>NUCLEOTIDE SEQUENCE</scope>
</reference>
<proteinExistence type="predicted"/>
<sequence>MKYAVYFAMISGLTLLLSGTIINVDAIGTPTDITLSVSSSRIQLNDTVVFSGSLVNSNTGDGIWGKPVTIYREGPIIPIAIASLTTGLDGKFDTEWIATLDKNEDTKITIFVQFDGDDVSLPSRTGKKTITIELIPLELVITTDMDKNRYQLGDKALFSVAFSDGTVNFVDPDFIRVTYDGKFVEAKNVDVGRYTFETPYLVKFAQHQFGVFAEKWGFSSTQKSITITTFGVENYEPIKVTASKQGDDIKIRVKNNELSPDNIHTFKGTLRGGEPIVGAGENWQFSVDPTTNSFTFKTLEGNLSPGESVVFNVKTTGPIYENSWTSSMKLIWKGFDLYGNEHSTIGDVTGSGATVVKSIRGVSTIPSSIYTQVVKTGVEVDKSSYTVGETVSIRGGIPKVVEGVPVVIQVFNPRNVLYSIDQVIPVADGSYSSIANIGGKLGITGTYTVKAIYSGQSAETTFELR</sequence>